<dbReference type="GO" id="GO:0009035">
    <property type="term" value="F:type I site-specific deoxyribonuclease activity"/>
    <property type="evidence" value="ECO:0007669"/>
    <property type="project" value="UniProtKB-EC"/>
</dbReference>
<gene>
    <name evidence="2" type="ORF">ASN_2487</name>
</gene>
<name>A0A0U5F091_9PROT</name>
<dbReference type="KEGG" id="asz:ASN_2487"/>
<dbReference type="EMBL" id="LN606600">
    <property type="protein sequence ID" value="CEF41777.1"/>
    <property type="molecule type" value="Genomic_DNA"/>
</dbReference>
<dbReference type="Pfam" id="PF18766">
    <property type="entry name" value="SWI2_SNF2"/>
    <property type="match status" value="1"/>
</dbReference>
<sequence length="80" mass="9178">MYTKHALLNAAFITFSKTLLLKGSDTVSRFGKIIHSYTMQQAVSGDKALRDFIDYVILDERCHLKKHKIIAQHSGHFWNA</sequence>
<dbReference type="AlphaFoldDB" id="A0A0U5F091"/>
<keyword evidence="3" id="KW-1185">Reference proteome</keyword>
<evidence type="ECO:0000313" key="3">
    <source>
        <dbReference type="Proteomes" id="UP000056109"/>
    </source>
</evidence>
<reference evidence="3" key="1">
    <citation type="submission" date="2014-09" db="EMBL/GenBank/DDBJ databases">
        <authorList>
            <person name="Illeghems K.G."/>
        </authorList>
    </citation>
    <scope>NUCLEOTIDE SEQUENCE [LARGE SCALE GENOMIC DNA]</scope>
    <source>
        <strain evidence="3">108B</strain>
    </source>
</reference>
<evidence type="ECO:0000259" key="1">
    <source>
        <dbReference type="Pfam" id="PF18766"/>
    </source>
</evidence>
<dbReference type="EC" id="3.1.21.3" evidence="2"/>
<evidence type="ECO:0000313" key="2">
    <source>
        <dbReference type="EMBL" id="CEF41777.1"/>
    </source>
</evidence>
<dbReference type="PATRIC" id="fig|446692.3.peg.2593"/>
<keyword evidence="2" id="KW-0378">Hydrolase</keyword>
<organism evidence="2 3">
    <name type="scientific">Acetobacter senegalensis</name>
    <dbReference type="NCBI Taxonomy" id="446692"/>
    <lineage>
        <taxon>Bacteria</taxon>
        <taxon>Pseudomonadati</taxon>
        <taxon>Pseudomonadota</taxon>
        <taxon>Alphaproteobacteria</taxon>
        <taxon>Acetobacterales</taxon>
        <taxon>Acetobacteraceae</taxon>
        <taxon>Acetobacter</taxon>
    </lineage>
</organism>
<dbReference type="Proteomes" id="UP000056109">
    <property type="component" value="Chromosome I"/>
</dbReference>
<proteinExistence type="predicted"/>
<accession>A0A0U5F091</accession>
<feature type="domain" description="SWI2/SNF2 ATPase" evidence="1">
    <location>
        <begin position="4"/>
        <end position="69"/>
    </location>
</feature>
<protein>
    <submittedName>
        <fullName evidence="2">Type I restriction enzyme, R subunit</fullName>
        <ecNumber evidence="2">3.1.21.3</ecNumber>
    </submittedName>
</protein>
<dbReference type="InterPro" id="IPR040980">
    <property type="entry name" value="SWI2_SNF2"/>
</dbReference>